<evidence type="ECO:0000256" key="3">
    <source>
        <dbReference type="ARBA" id="ARBA00012663"/>
    </source>
</evidence>
<feature type="domain" description="Glycoside hydrolase family 3 N-terminal" evidence="7">
    <location>
        <begin position="80"/>
        <end position="355"/>
    </location>
</feature>
<dbReference type="GO" id="GO:0009254">
    <property type="term" value="P:peptidoglycan turnover"/>
    <property type="evidence" value="ECO:0007669"/>
    <property type="project" value="TreeGrafter"/>
</dbReference>
<dbReference type="InterPro" id="IPR019800">
    <property type="entry name" value="Glyco_hydro_3_AS"/>
</dbReference>
<accession>A0A940S3F1</accession>
<evidence type="ECO:0000313" key="8">
    <source>
        <dbReference type="EMBL" id="MBP0482974.1"/>
    </source>
</evidence>
<dbReference type="GO" id="GO:0004563">
    <property type="term" value="F:beta-N-acetylhexosaminidase activity"/>
    <property type="evidence" value="ECO:0007669"/>
    <property type="project" value="UniProtKB-EC"/>
</dbReference>
<dbReference type="EMBL" id="JAGISH010000005">
    <property type="protein sequence ID" value="MBP0482974.1"/>
    <property type="molecule type" value="Genomic_DNA"/>
</dbReference>
<name>A0A940S3F1_9RHOB</name>
<comment type="catalytic activity">
    <reaction evidence="1">
        <text>Hydrolysis of terminal non-reducing N-acetyl-D-hexosamine residues in N-acetyl-beta-D-hexosaminides.</text>
        <dbReference type="EC" id="3.2.1.52"/>
    </reaction>
</comment>
<feature type="region of interest" description="Disordered" evidence="6">
    <location>
        <begin position="1"/>
        <end position="22"/>
    </location>
</feature>
<comment type="similarity">
    <text evidence="2">Belongs to the glycosyl hydrolase 3 family.</text>
</comment>
<evidence type="ECO:0000313" key="9">
    <source>
        <dbReference type="Proteomes" id="UP000675940"/>
    </source>
</evidence>
<dbReference type="SUPFAM" id="SSF51445">
    <property type="entry name" value="(Trans)glycosidases"/>
    <property type="match status" value="1"/>
</dbReference>
<dbReference type="Proteomes" id="UP000675940">
    <property type="component" value="Unassembled WGS sequence"/>
</dbReference>
<keyword evidence="4 8" id="KW-0378">Hydrolase</keyword>
<gene>
    <name evidence="8" type="ORF">J5474_10800</name>
</gene>
<evidence type="ECO:0000256" key="6">
    <source>
        <dbReference type="SAM" id="MobiDB-lite"/>
    </source>
</evidence>
<proteinExistence type="inferred from homology"/>
<evidence type="ECO:0000256" key="4">
    <source>
        <dbReference type="ARBA" id="ARBA00022801"/>
    </source>
</evidence>
<protein>
    <recommendedName>
        <fullName evidence="3">beta-N-acetylhexosaminidase</fullName>
        <ecNumber evidence="3">3.2.1.52</ecNumber>
    </recommendedName>
</protein>
<dbReference type="EC" id="3.2.1.52" evidence="3"/>
<dbReference type="InterPro" id="IPR050226">
    <property type="entry name" value="NagZ_Beta-hexosaminidase"/>
</dbReference>
<keyword evidence="9" id="KW-1185">Reference proteome</keyword>
<reference evidence="8" key="1">
    <citation type="submission" date="2021-03" db="EMBL/GenBank/DDBJ databases">
        <title>Sagittula salina sp. nov. strain M10.9X isolated from the marine waste.</title>
        <authorList>
            <person name="Satari L."/>
            <person name="Molina-Menor E."/>
            <person name="Vidal-Verdu A."/>
            <person name="Pascual J."/>
            <person name="Pereto J."/>
            <person name="Porcar M."/>
        </authorList>
    </citation>
    <scope>NUCLEOTIDE SEQUENCE</scope>
    <source>
        <strain evidence="8">M10.9X</strain>
    </source>
</reference>
<dbReference type="InterPro" id="IPR001764">
    <property type="entry name" value="Glyco_hydro_3_N"/>
</dbReference>
<dbReference type="AlphaFoldDB" id="A0A940S3F1"/>
<evidence type="ECO:0000259" key="7">
    <source>
        <dbReference type="Pfam" id="PF00933"/>
    </source>
</evidence>
<dbReference type="PANTHER" id="PTHR30480">
    <property type="entry name" value="BETA-HEXOSAMINIDASE-RELATED"/>
    <property type="match status" value="1"/>
</dbReference>
<dbReference type="InterPro" id="IPR036962">
    <property type="entry name" value="Glyco_hydro_3_N_sf"/>
</dbReference>
<evidence type="ECO:0000256" key="2">
    <source>
        <dbReference type="ARBA" id="ARBA00005336"/>
    </source>
</evidence>
<dbReference type="PROSITE" id="PS00775">
    <property type="entry name" value="GLYCOSYL_HYDROL_F3"/>
    <property type="match status" value="1"/>
</dbReference>
<dbReference type="PANTHER" id="PTHR30480:SF13">
    <property type="entry name" value="BETA-HEXOSAMINIDASE"/>
    <property type="match status" value="1"/>
</dbReference>
<comment type="caution">
    <text evidence="8">The sequence shown here is derived from an EMBL/GenBank/DDBJ whole genome shotgun (WGS) entry which is preliminary data.</text>
</comment>
<sequence>MGPAGGPLWRIPRWQGPRDPKGAVRRADLLPAAGRGVHRSRGCAAILRGLRGREGGLHPGGLEVSRFGAAILGCAGERLTAEEKSLYAEMKPFGFILFARNLADADQIRALCDELRSAAGFEAPVFIDQEGGRVQRLRPPLARDFAPPLAEADTGARAFWLRARIIAHELRGLGIDGNCIPTLDVARDQTHAILRNRCYGTDVATVVANGRAVAEGLLAGGVLPVMKHMPGHGLGTLDSHKDLPRVAAEPEALRAVDFAPFAALSDLPLAMTAHLVFEAIDPRPATVSERMVRLIREEIGFGGLLMTDDISMEALSGTVADRGRAALAAGCDVVLHCNGDLPEMRALAEVCRTMEPAAQTRAEAALAARRTPDAVDIDALNAEFDALIA</sequence>
<keyword evidence="5" id="KW-0326">Glycosidase</keyword>
<dbReference type="GO" id="GO:0005975">
    <property type="term" value="P:carbohydrate metabolic process"/>
    <property type="evidence" value="ECO:0007669"/>
    <property type="project" value="InterPro"/>
</dbReference>
<dbReference type="Gene3D" id="3.20.20.300">
    <property type="entry name" value="Glycoside hydrolase, family 3, N-terminal domain"/>
    <property type="match status" value="1"/>
</dbReference>
<dbReference type="InterPro" id="IPR017853">
    <property type="entry name" value="GH"/>
</dbReference>
<evidence type="ECO:0000256" key="5">
    <source>
        <dbReference type="ARBA" id="ARBA00023295"/>
    </source>
</evidence>
<evidence type="ECO:0000256" key="1">
    <source>
        <dbReference type="ARBA" id="ARBA00001231"/>
    </source>
</evidence>
<organism evidence="8 9">
    <name type="scientific">Sagittula salina</name>
    <dbReference type="NCBI Taxonomy" id="2820268"/>
    <lineage>
        <taxon>Bacteria</taxon>
        <taxon>Pseudomonadati</taxon>
        <taxon>Pseudomonadota</taxon>
        <taxon>Alphaproteobacteria</taxon>
        <taxon>Rhodobacterales</taxon>
        <taxon>Roseobacteraceae</taxon>
        <taxon>Sagittula</taxon>
    </lineage>
</organism>
<dbReference type="Pfam" id="PF00933">
    <property type="entry name" value="Glyco_hydro_3"/>
    <property type="match status" value="1"/>
</dbReference>